<dbReference type="OrthoDB" id="271331at2"/>
<dbReference type="InterPro" id="IPR003806">
    <property type="entry name" value="ATP-grasp_PylC-type"/>
</dbReference>
<keyword evidence="4" id="KW-0614">Plasmid</keyword>
<keyword evidence="1" id="KW-0547">Nucleotide-binding</keyword>
<name>A0A2U9SDS0_9PROT</name>
<dbReference type="InterPro" id="IPR024710">
    <property type="entry name" value="MfnD"/>
</dbReference>
<accession>A0A2U9SDS0</accession>
<evidence type="ECO:0000256" key="1">
    <source>
        <dbReference type="PROSITE-ProRule" id="PRU00409"/>
    </source>
</evidence>
<dbReference type="PROSITE" id="PS50975">
    <property type="entry name" value="ATP_GRASP"/>
    <property type="match status" value="1"/>
</dbReference>
<geneLocation type="plasmid" evidence="4 5">
    <name>unnamed2</name>
</geneLocation>
<dbReference type="Proteomes" id="UP000249605">
    <property type="component" value="Plasmid unnamed2"/>
</dbReference>
<evidence type="ECO:0000313" key="5">
    <source>
        <dbReference type="Proteomes" id="UP000249605"/>
    </source>
</evidence>
<evidence type="ECO:0000259" key="3">
    <source>
        <dbReference type="PROSITE" id="PS50975"/>
    </source>
</evidence>
<dbReference type="Gene3D" id="3.30.470.20">
    <property type="entry name" value="ATP-grasp fold, B domain"/>
    <property type="match status" value="1"/>
</dbReference>
<keyword evidence="1" id="KW-0067">ATP-binding</keyword>
<organism evidence="4 5">
    <name type="scientific">Azospirillum ramasamyi</name>
    <dbReference type="NCBI Taxonomy" id="682998"/>
    <lineage>
        <taxon>Bacteria</taxon>
        <taxon>Pseudomonadati</taxon>
        <taxon>Pseudomonadota</taxon>
        <taxon>Alphaproteobacteria</taxon>
        <taxon>Rhodospirillales</taxon>
        <taxon>Azospirillaceae</taxon>
        <taxon>Azospirillum</taxon>
    </lineage>
</organism>
<dbReference type="Gene3D" id="3.40.50.11770">
    <property type="match status" value="1"/>
</dbReference>
<protein>
    <recommendedName>
        <fullName evidence="3">ATP-grasp domain-containing protein</fullName>
    </recommendedName>
</protein>
<dbReference type="Pfam" id="PF18301">
    <property type="entry name" value="preATP-grasp_3"/>
    <property type="match status" value="1"/>
</dbReference>
<dbReference type="InterPro" id="IPR040803">
    <property type="entry name" value="MfnD_preATP-grasp"/>
</dbReference>
<dbReference type="InterPro" id="IPR011761">
    <property type="entry name" value="ATP-grasp"/>
</dbReference>
<feature type="domain" description="ATP-grasp" evidence="3">
    <location>
        <begin position="126"/>
        <end position="317"/>
    </location>
</feature>
<sequence length="343" mass="35786">MKNSLRRVLVCEYVTGGALCNGPLPPDLMADANAMVAALVGDLIALDGIHVMLCRDERLPPPSFPAERVALFPVAPGEDAEARWRAAAALCDVVWPIAPESDGLLASVADLFRSTGRPVVACAPDAIALASSKAATAARLAAHGIEAIPSVPFGAPPPPAARHVVKPDDGAGCVDTFIVDDIAAWTPPHAGRWIVQPLVEGEACSLSMLVDNAGGVRLLGCNRQKVERGNGRFAFHGVEVGVMEHRRAAWEPLARAIAAAIPGLRGYVAVDLIDRPEAPEPNGPVVVEVNPRLSVGYAGLSRVLGWNPAGDILALFDATSPEPGVGSPWPWPSSGQPSSGPWL</sequence>
<dbReference type="Pfam" id="PF02655">
    <property type="entry name" value="ATP-grasp_3"/>
    <property type="match status" value="1"/>
</dbReference>
<dbReference type="SUPFAM" id="SSF56059">
    <property type="entry name" value="Glutathione synthetase ATP-binding domain-like"/>
    <property type="match status" value="1"/>
</dbReference>
<gene>
    <name evidence="4" type="ORF">DM194_22135</name>
</gene>
<dbReference type="AlphaFoldDB" id="A0A2U9SDS0"/>
<reference evidence="4 5" key="1">
    <citation type="submission" date="2018-06" db="EMBL/GenBank/DDBJ databases">
        <title>Complete genome sequencing of Azospirillum sp. M2T2B2.</title>
        <authorList>
            <person name="Heo J."/>
            <person name="Kim S.-J."/>
            <person name="Kwon S.-W."/>
            <person name="Anandham R."/>
        </authorList>
    </citation>
    <scope>NUCLEOTIDE SEQUENCE [LARGE SCALE GENOMIC DNA]</scope>
    <source>
        <strain evidence="4 5">M2T2B2</strain>
        <plasmid evidence="4 5">unnamed2</plasmid>
    </source>
</reference>
<dbReference type="GO" id="GO:0005524">
    <property type="term" value="F:ATP binding"/>
    <property type="evidence" value="ECO:0007669"/>
    <property type="project" value="UniProtKB-UniRule"/>
</dbReference>
<proteinExistence type="predicted"/>
<evidence type="ECO:0000313" key="4">
    <source>
        <dbReference type="EMBL" id="AWU96957.1"/>
    </source>
</evidence>
<feature type="region of interest" description="Disordered" evidence="2">
    <location>
        <begin position="324"/>
        <end position="343"/>
    </location>
</feature>
<keyword evidence="5" id="KW-1185">Reference proteome</keyword>
<dbReference type="PIRSF" id="PIRSF016766">
    <property type="entry name" value="UCP016766_ATPgrasp"/>
    <property type="match status" value="1"/>
</dbReference>
<dbReference type="GO" id="GO:0046872">
    <property type="term" value="F:metal ion binding"/>
    <property type="evidence" value="ECO:0007669"/>
    <property type="project" value="InterPro"/>
</dbReference>
<dbReference type="EMBL" id="CP029832">
    <property type="protein sequence ID" value="AWU96957.1"/>
    <property type="molecule type" value="Genomic_DNA"/>
</dbReference>
<evidence type="ECO:0000256" key="2">
    <source>
        <dbReference type="SAM" id="MobiDB-lite"/>
    </source>
</evidence>
<dbReference type="KEGG" id="azm:DM194_22135"/>
<dbReference type="RefSeq" id="WP_111069692.1">
    <property type="nucleotide sequence ID" value="NZ_CP029832.1"/>
</dbReference>